<dbReference type="SMART" id="SM00192">
    <property type="entry name" value="LDLa"/>
    <property type="match status" value="1"/>
</dbReference>
<dbReference type="RefSeq" id="XP_005102648.2">
    <property type="nucleotide sequence ID" value="XM_005102591.3"/>
</dbReference>
<protein>
    <submittedName>
        <fullName evidence="7">DEAD-box ATP-dependent RNA helicase 42</fullName>
    </submittedName>
</protein>
<feature type="signal peptide" evidence="5">
    <location>
        <begin position="1"/>
        <end position="28"/>
    </location>
</feature>
<evidence type="ECO:0000256" key="2">
    <source>
        <dbReference type="PROSITE-ProRule" id="PRU00124"/>
    </source>
</evidence>
<feature type="compositionally biased region" description="Basic and acidic residues" evidence="3">
    <location>
        <begin position="456"/>
        <end position="471"/>
    </location>
</feature>
<keyword evidence="7" id="KW-0547">Nucleotide-binding</keyword>
<evidence type="ECO:0000256" key="1">
    <source>
        <dbReference type="ARBA" id="ARBA00023157"/>
    </source>
</evidence>
<feature type="compositionally biased region" description="Basic residues" evidence="3">
    <location>
        <begin position="446"/>
        <end position="455"/>
    </location>
</feature>
<gene>
    <name evidence="7" type="primary">LOC101851057</name>
</gene>
<dbReference type="InterPro" id="IPR036055">
    <property type="entry name" value="LDL_receptor-like_sf"/>
</dbReference>
<evidence type="ECO:0000256" key="5">
    <source>
        <dbReference type="SAM" id="SignalP"/>
    </source>
</evidence>
<dbReference type="PANTHER" id="PTHR24652">
    <property type="entry name" value="LOW-DENSITY LIPOPROTEIN RECEPTOR CLASS A DOMAIN-CONTAINING PROTEIN 2"/>
    <property type="match status" value="1"/>
</dbReference>
<keyword evidence="4" id="KW-1133">Transmembrane helix</keyword>
<keyword evidence="5" id="KW-0732">Signal</keyword>
<name>A0ABM0JVQ7_APLCA</name>
<dbReference type="Pfam" id="PF00057">
    <property type="entry name" value="Ldl_recept_a"/>
    <property type="match status" value="1"/>
</dbReference>
<proteinExistence type="predicted"/>
<feature type="compositionally biased region" description="Basic and acidic residues" evidence="3">
    <location>
        <begin position="518"/>
        <end position="604"/>
    </location>
</feature>
<feature type="transmembrane region" description="Helical" evidence="4">
    <location>
        <begin position="224"/>
        <end position="246"/>
    </location>
</feature>
<feature type="region of interest" description="Disordered" evidence="3">
    <location>
        <begin position="293"/>
        <end position="722"/>
    </location>
</feature>
<evidence type="ECO:0000313" key="6">
    <source>
        <dbReference type="Proteomes" id="UP000694888"/>
    </source>
</evidence>
<organism evidence="6 7">
    <name type="scientific">Aplysia californica</name>
    <name type="common">California sea hare</name>
    <dbReference type="NCBI Taxonomy" id="6500"/>
    <lineage>
        <taxon>Eukaryota</taxon>
        <taxon>Metazoa</taxon>
        <taxon>Spiralia</taxon>
        <taxon>Lophotrochozoa</taxon>
        <taxon>Mollusca</taxon>
        <taxon>Gastropoda</taxon>
        <taxon>Heterobranchia</taxon>
        <taxon>Euthyneura</taxon>
        <taxon>Tectipleura</taxon>
        <taxon>Aplysiida</taxon>
        <taxon>Aplysioidea</taxon>
        <taxon>Aplysiidae</taxon>
        <taxon>Aplysia</taxon>
    </lineage>
</organism>
<feature type="compositionally biased region" description="Basic and acidic residues" evidence="3">
    <location>
        <begin position="311"/>
        <end position="330"/>
    </location>
</feature>
<dbReference type="Gene3D" id="4.10.400.10">
    <property type="entry name" value="Low-density Lipoprotein Receptor"/>
    <property type="match status" value="1"/>
</dbReference>
<dbReference type="PANTHER" id="PTHR24652:SF69">
    <property type="entry name" value="CUB DOMAIN-CONTAINING PROTEIN"/>
    <property type="match status" value="1"/>
</dbReference>
<feature type="compositionally biased region" description="Basic and acidic residues" evidence="3">
    <location>
        <begin position="372"/>
        <end position="418"/>
    </location>
</feature>
<dbReference type="GeneID" id="101851057"/>
<feature type="compositionally biased region" description="Polar residues" evidence="3">
    <location>
        <begin position="293"/>
        <end position="304"/>
    </location>
</feature>
<keyword evidence="4" id="KW-0812">Transmembrane</keyword>
<dbReference type="InterPro" id="IPR002172">
    <property type="entry name" value="LDrepeatLR_classA_rpt"/>
</dbReference>
<keyword evidence="7" id="KW-0347">Helicase</keyword>
<evidence type="ECO:0000313" key="7">
    <source>
        <dbReference type="RefSeq" id="XP_005102648.2"/>
    </source>
</evidence>
<keyword evidence="1" id="KW-1015">Disulfide bond</keyword>
<evidence type="ECO:0000256" key="3">
    <source>
        <dbReference type="SAM" id="MobiDB-lite"/>
    </source>
</evidence>
<dbReference type="GO" id="GO:0004386">
    <property type="term" value="F:helicase activity"/>
    <property type="evidence" value="ECO:0007669"/>
    <property type="project" value="UniProtKB-KW"/>
</dbReference>
<feature type="compositionally biased region" description="Basic and acidic residues" evidence="3">
    <location>
        <begin position="611"/>
        <end position="643"/>
    </location>
</feature>
<keyword evidence="4" id="KW-0472">Membrane</keyword>
<feature type="compositionally biased region" description="Basic and acidic residues" evidence="3">
    <location>
        <begin position="480"/>
        <end position="511"/>
    </location>
</feature>
<feature type="chain" id="PRO_5046726704" evidence="5">
    <location>
        <begin position="29"/>
        <end position="722"/>
    </location>
</feature>
<dbReference type="PROSITE" id="PS50068">
    <property type="entry name" value="LDLRA_2"/>
    <property type="match status" value="1"/>
</dbReference>
<accession>A0ABM0JVQ7</accession>
<keyword evidence="6" id="KW-1185">Reference proteome</keyword>
<keyword evidence="7" id="KW-0067">ATP-binding</keyword>
<reference evidence="7" key="1">
    <citation type="submission" date="2025-08" db="UniProtKB">
        <authorList>
            <consortium name="RefSeq"/>
        </authorList>
    </citation>
    <scope>IDENTIFICATION</scope>
</reference>
<comment type="caution">
    <text evidence="2">Lacks conserved residue(s) required for the propagation of feature annotation.</text>
</comment>
<dbReference type="SUPFAM" id="SSF57424">
    <property type="entry name" value="LDL receptor-like module"/>
    <property type="match status" value="1"/>
</dbReference>
<sequence>MAVLLRQLGLHFLVSLLLITFTEHFTQAIDDYTFGCGSTLDLMNAQRRSGLLKVGLPESFAAFQNPSVDNHCDITIFFTSSHNLLLELYYVDIIPLSNEQGCTTGLEVFEQSGLKSLYGGRVCAEAWEWEQRHRESRQEKRVATNSPVIFRLTSMGPYKGNGFKVHFNEFRPTIPCYAQEFRCQEFQRCVHDDLACDGWDDCGDDSDEEEDAGCGLLTACEICAVIIGSVFIVASIAIIVVFVVTYRRRKLDYYANKNGSVWTPYTVQRSESKTPIAHDNYSLPDSTITFPRRYNSQESMSKSAFSRHTRRDSDNDSIDKLELEKSDRFSYNKTPDNMSEKSSRSAKNRGRLGDNRLGSTTKDPGSVNGYGSKERLSDRDKGRRDRSRDRYYRDRDYRRDDSDRDTPRSDDEDRDRDRGYRRRSSRERSRDRDYSYSDDSDYERERRRRRRRRRSYDRYSDEDSDSEYERERRRRRRSRDRYSRDRCDDRDRYDSDRDRKSEKDFDRESDRPRRRSSRERERHRDSYEDDRDKEKYSGDDSRDRKGFDDSSRGEKPGKDREDRERDQYYNTDKPDSRGGRRSAERKPYGDGEDVVSDRAQDRPTESQPSRYENRRSRSRENVRPARDEEIAPPPKSEELRQRAPADNYPRRPPAMNAAPTGNDANNSGTAEPVRTYRRRSSDERRGRRRSRGPQPSDEYAPPEYEDVAVLPELAGGYKEAAV</sequence>
<dbReference type="PROSITE" id="PS01209">
    <property type="entry name" value="LDLRA_1"/>
    <property type="match status" value="1"/>
</dbReference>
<keyword evidence="7" id="KW-0378">Hydrolase</keyword>
<dbReference type="Proteomes" id="UP000694888">
    <property type="component" value="Unplaced"/>
</dbReference>
<dbReference type="InterPro" id="IPR023415">
    <property type="entry name" value="LDLR_class-A_CS"/>
</dbReference>
<dbReference type="InterPro" id="IPR042333">
    <property type="entry name" value="LRAD2/Mig-13-like"/>
</dbReference>
<feature type="compositionally biased region" description="Basic and acidic residues" evidence="3">
    <location>
        <begin position="426"/>
        <end position="435"/>
    </location>
</feature>
<evidence type="ECO:0000256" key="4">
    <source>
        <dbReference type="SAM" id="Phobius"/>
    </source>
</evidence>